<accession>X1DAL8</accession>
<feature type="non-terminal residue" evidence="1">
    <location>
        <position position="134"/>
    </location>
</feature>
<proteinExistence type="predicted"/>
<gene>
    <name evidence="1" type="ORF">S01H4_63585</name>
</gene>
<comment type="caution">
    <text evidence="1">The sequence shown here is derived from an EMBL/GenBank/DDBJ whole genome shotgun (WGS) entry which is preliminary data.</text>
</comment>
<dbReference type="InterPro" id="IPR023296">
    <property type="entry name" value="Glyco_hydro_beta-prop_sf"/>
</dbReference>
<dbReference type="EMBL" id="BART01038282">
    <property type="protein sequence ID" value="GAH05345.1"/>
    <property type="molecule type" value="Genomic_DNA"/>
</dbReference>
<protein>
    <recommendedName>
        <fullName evidence="2">Glycosidase</fullName>
    </recommendedName>
</protein>
<reference evidence="1" key="1">
    <citation type="journal article" date="2014" name="Front. Microbiol.">
        <title>High frequency of phylogenetically diverse reductive dehalogenase-homologous genes in deep subseafloor sedimentary metagenomes.</title>
        <authorList>
            <person name="Kawai M."/>
            <person name="Futagami T."/>
            <person name="Toyoda A."/>
            <person name="Takaki Y."/>
            <person name="Nishi S."/>
            <person name="Hori S."/>
            <person name="Arai W."/>
            <person name="Tsubouchi T."/>
            <person name="Morono Y."/>
            <person name="Uchiyama I."/>
            <person name="Ito T."/>
            <person name="Fujiyama A."/>
            <person name="Inagaki F."/>
            <person name="Takami H."/>
        </authorList>
    </citation>
    <scope>NUCLEOTIDE SEQUENCE</scope>
    <source>
        <strain evidence="1">Expedition CK06-06</strain>
    </source>
</reference>
<dbReference type="AlphaFoldDB" id="X1DAL8"/>
<evidence type="ECO:0008006" key="2">
    <source>
        <dbReference type="Google" id="ProtNLM"/>
    </source>
</evidence>
<dbReference type="SUPFAM" id="SSF75005">
    <property type="entry name" value="Arabinanase/levansucrase/invertase"/>
    <property type="match status" value="1"/>
</dbReference>
<feature type="non-terminal residue" evidence="1">
    <location>
        <position position="1"/>
    </location>
</feature>
<name>X1DAL8_9ZZZZ</name>
<sequence>GTNTRVERWTSADGINFVFQEIVVPAGAGGLETYKSPFIWLNPNDNLWYLYWHRERAGNTHDIMVRSAANIEDLDGAADSVVLTVVGVPGIAAPSMMYRDGRYWLIAEGFRSVMGGGADWAVVAYSSANPDVGF</sequence>
<organism evidence="1">
    <name type="scientific">marine sediment metagenome</name>
    <dbReference type="NCBI Taxonomy" id="412755"/>
    <lineage>
        <taxon>unclassified sequences</taxon>
        <taxon>metagenomes</taxon>
        <taxon>ecological metagenomes</taxon>
    </lineage>
</organism>
<evidence type="ECO:0000313" key="1">
    <source>
        <dbReference type="EMBL" id="GAH05345.1"/>
    </source>
</evidence>
<dbReference type="Gene3D" id="2.115.10.20">
    <property type="entry name" value="Glycosyl hydrolase domain, family 43"/>
    <property type="match status" value="1"/>
</dbReference>